<dbReference type="AlphaFoldDB" id="W5YUZ2"/>
<reference evidence="2 3" key="1">
    <citation type="journal article" date="2014" name="Genome Announc.">
        <title>Draft Genome Sequences of Marinobacter similis A3d10T and Marinobacter salarius R9SW1T.</title>
        <authorList>
            <person name="Ivanova E.P."/>
            <person name="Ng H.J."/>
            <person name="Webb H.K."/>
            <person name="Feng G."/>
            <person name="Oshima K."/>
            <person name="Hattori M."/>
            <person name="Ohkuma M."/>
            <person name="Sergeev A.F."/>
            <person name="Mikhailov V.V."/>
            <person name="Crawford R.J."/>
            <person name="Sawabe T."/>
        </authorList>
    </citation>
    <scope>NUCLEOTIDE SEQUENCE [LARGE SCALE GENOMIC DNA]</scope>
    <source>
        <strain evidence="3">A3d10 and R9SW1</strain>
    </source>
</reference>
<proteinExistence type="predicted"/>
<gene>
    <name evidence="2" type="ORF">AU15_06020</name>
</gene>
<evidence type="ECO:0000313" key="2">
    <source>
        <dbReference type="EMBL" id="AHI33057.1"/>
    </source>
</evidence>
<evidence type="ECO:0000313" key="3">
    <source>
        <dbReference type="Proteomes" id="UP000035081"/>
    </source>
</evidence>
<name>W5YUZ2_9GAMM</name>
<keyword evidence="1" id="KW-0472">Membrane</keyword>
<sequence>MDFLKQIKVSAIQKSMQLTWLFALLAGITFVDCTLMIQYGEGVTLVSWGWIKNRLDIQDLLLGVGVFSFIFAAVLPGFWFGVWPFILIGISYFVKDPNFLDENPGKGYQRVDSLLVKAAKDNNSALMKYCERHEHEVELKNVLSLCSQGMIIFTVGAWFFSAEGNQPIILNFYDSWASQPWYIERPLNFVAGIFCFAAVMMVGLKKSPGSEFVRFPDDMHNNRLHGDRVFAAAQLPPGA</sequence>
<dbReference type="HOGENOM" id="CLU_1159986_0_0_6"/>
<feature type="transmembrane region" description="Helical" evidence="1">
    <location>
        <begin position="20"/>
        <end position="40"/>
    </location>
</feature>
<dbReference type="Proteomes" id="UP000035081">
    <property type="component" value="Chromosome"/>
</dbReference>
<feature type="transmembrane region" description="Helical" evidence="1">
    <location>
        <begin position="60"/>
        <end position="93"/>
    </location>
</feature>
<keyword evidence="1" id="KW-1133">Transmembrane helix</keyword>
<feature type="transmembrane region" description="Helical" evidence="1">
    <location>
        <begin position="181"/>
        <end position="204"/>
    </location>
</feature>
<dbReference type="KEGG" id="msr:AU15_06020"/>
<evidence type="ECO:0000256" key="1">
    <source>
        <dbReference type="SAM" id="Phobius"/>
    </source>
</evidence>
<accession>W5YUZ2</accession>
<keyword evidence="1" id="KW-0812">Transmembrane</keyword>
<feature type="transmembrane region" description="Helical" evidence="1">
    <location>
        <begin position="142"/>
        <end position="161"/>
    </location>
</feature>
<organism evidence="2 3">
    <name type="scientific">Marinobacter salarius</name>
    <dbReference type="NCBI Taxonomy" id="1420917"/>
    <lineage>
        <taxon>Bacteria</taxon>
        <taxon>Pseudomonadati</taxon>
        <taxon>Pseudomonadota</taxon>
        <taxon>Gammaproteobacteria</taxon>
        <taxon>Pseudomonadales</taxon>
        <taxon>Marinobacteraceae</taxon>
        <taxon>Marinobacter</taxon>
    </lineage>
</organism>
<protein>
    <submittedName>
        <fullName evidence="2">Uncharacterized protein</fullName>
    </submittedName>
</protein>
<dbReference type="RefSeq" id="WP_041333034.1">
    <property type="nucleotide sequence ID" value="NZ_JAVJOX010000055.1"/>
</dbReference>
<dbReference type="EMBL" id="CP007152">
    <property type="protein sequence ID" value="AHI33057.1"/>
    <property type="molecule type" value="Genomic_DNA"/>
</dbReference>